<proteinExistence type="predicted"/>
<sequence length="91" mass="9985">MKDLVPGDWTAVHVFDMESLIPESVEDEVGYSLDLPPSYLNTMGTVFVFVDDEGVVRAAAVYGVRFGYTASPGDSDSVVRFDTKTELFELA</sequence>
<keyword evidence="2" id="KW-1185">Reference proteome</keyword>
<protein>
    <submittedName>
        <fullName evidence="1">Uncharacterized protein</fullName>
    </submittedName>
</protein>
<dbReference type="AlphaFoldDB" id="A0A7Z0WH08"/>
<organism evidence="1 2">
    <name type="scientific">Actinophytocola xinjiangensis</name>
    <dbReference type="NCBI Taxonomy" id="485602"/>
    <lineage>
        <taxon>Bacteria</taxon>
        <taxon>Bacillati</taxon>
        <taxon>Actinomycetota</taxon>
        <taxon>Actinomycetes</taxon>
        <taxon>Pseudonocardiales</taxon>
        <taxon>Pseudonocardiaceae</taxon>
    </lineage>
</organism>
<evidence type="ECO:0000313" key="2">
    <source>
        <dbReference type="Proteomes" id="UP000185696"/>
    </source>
</evidence>
<accession>A0A7Z0WH08</accession>
<name>A0A7Z0WH08_9PSEU</name>
<comment type="caution">
    <text evidence="1">The sequence shown here is derived from an EMBL/GenBank/DDBJ whole genome shotgun (WGS) entry which is preliminary data.</text>
</comment>
<reference evidence="1 2" key="1">
    <citation type="submission" date="2016-12" db="EMBL/GenBank/DDBJ databases">
        <title>The draft genome sequence of Actinophytocola xinjiangensis.</title>
        <authorList>
            <person name="Wang W."/>
            <person name="Yuan L."/>
        </authorList>
    </citation>
    <scope>NUCLEOTIDE SEQUENCE [LARGE SCALE GENOMIC DNA]</scope>
    <source>
        <strain evidence="1 2">CGMCC 4.4663</strain>
    </source>
</reference>
<dbReference type="EMBL" id="MSIF01000018">
    <property type="protein sequence ID" value="OLF07026.1"/>
    <property type="molecule type" value="Genomic_DNA"/>
</dbReference>
<gene>
    <name evidence="1" type="ORF">BLA60_29700</name>
</gene>
<evidence type="ECO:0000313" key="1">
    <source>
        <dbReference type="EMBL" id="OLF07026.1"/>
    </source>
</evidence>
<dbReference type="Proteomes" id="UP000185696">
    <property type="component" value="Unassembled WGS sequence"/>
</dbReference>